<evidence type="ECO:0000259" key="1">
    <source>
        <dbReference type="Pfam" id="PF12804"/>
    </source>
</evidence>
<comment type="caution">
    <text evidence="2">The sequence shown here is derived from an EMBL/GenBank/DDBJ whole genome shotgun (WGS) entry which is preliminary data.</text>
</comment>
<accession>A0ABR6ES07</accession>
<keyword evidence="3" id="KW-1185">Reference proteome</keyword>
<dbReference type="InterPro" id="IPR025877">
    <property type="entry name" value="MobA-like_NTP_Trfase"/>
</dbReference>
<proteinExistence type="predicted"/>
<dbReference type="EMBL" id="WNXC01000001">
    <property type="protein sequence ID" value="MBB2148040.1"/>
    <property type="molecule type" value="Genomic_DNA"/>
</dbReference>
<gene>
    <name evidence="2" type="ORF">GM920_03850</name>
</gene>
<dbReference type="GO" id="GO:0016740">
    <property type="term" value="F:transferase activity"/>
    <property type="evidence" value="ECO:0007669"/>
    <property type="project" value="UniProtKB-KW"/>
</dbReference>
<protein>
    <submittedName>
        <fullName evidence="2">NTP transferase domain-containing protein</fullName>
    </submittedName>
</protein>
<evidence type="ECO:0000313" key="2">
    <source>
        <dbReference type="EMBL" id="MBB2148040.1"/>
    </source>
</evidence>
<dbReference type="CDD" id="cd04182">
    <property type="entry name" value="GT_2_like_f"/>
    <property type="match status" value="1"/>
</dbReference>
<sequence>MKTGIIILAAGNSSRLGKPKQLLHYQGESLLEIVSKAAIQSSCNPIIIVLGAYAKEISAAHRLNGPTYVVNYNWEKGMSSSIAVGMSAALAHTKDLDQVIISVSDQPFISSEIIENLIKRQQESRKGIVSCSYAQTSGTPVLFRKKYFPQLLSLHGNQGAKQLLKQYPEDSSSLVFELGYIDIDTESDYNNLKLQR</sequence>
<name>A0ABR6ES07_9SPHI</name>
<feature type="domain" description="MobA-like NTP transferase" evidence="1">
    <location>
        <begin position="6"/>
        <end position="167"/>
    </location>
</feature>
<dbReference type="InterPro" id="IPR029044">
    <property type="entry name" value="Nucleotide-diphossugar_trans"/>
</dbReference>
<dbReference type="RefSeq" id="WP_182953571.1">
    <property type="nucleotide sequence ID" value="NZ_WNXC01000001.1"/>
</dbReference>
<dbReference type="PANTHER" id="PTHR43777:SF1">
    <property type="entry name" value="MOLYBDENUM COFACTOR CYTIDYLYLTRANSFERASE"/>
    <property type="match status" value="1"/>
</dbReference>
<dbReference type="PANTHER" id="PTHR43777">
    <property type="entry name" value="MOLYBDENUM COFACTOR CYTIDYLYLTRANSFERASE"/>
    <property type="match status" value="1"/>
</dbReference>
<reference evidence="2 3" key="1">
    <citation type="submission" date="2019-11" db="EMBL/GenBank/DDBJ databases">
        <title>Description of Pedobacter sp. LMG 31462T.</title>
        <authorList>
            <person name="Carlier A."/>
            <person name="Qi S."/>
            <person name="Vandamme P."/>
        </authorList>
    </citation>
    <scope>NUCLEOTIDE SEQUENCE [LARGE SCALE GENOMIC DNA]</scope>
    <source>
        <strain evidence="2 3">LMG 31462</strain>
    </source>
</reference>
<dbReference type="Gene3D" id="3.90.550.10">
    <property type="entry name" value="Spore Coat Polysaccharide Biosynthesis Protein SpsA, Chain A"/>
    <property type="match status" value="1"/>
</dbReference>
<dbReference type="Pfam" id="PF12804">
    <property type="entry name" value="NTP_transf_3"/>
    <property type="match status" value="1"/>
</dbReference>
<dbReference type="SUPFAM" id="SSF53448">
    <property type="entry name" value="Nucleotide-diphospho-sugar transferases"/>
    <property type="match status" value="1"/>
</dbReference>
<keyword evidence="2" id="KW-0808">Transferase</keyword>
<dbReference type="Proteomes" id="UP000636110">
    <property type="component" value="Unassembled WGS sequence"/>
</dbReference>
<organism evidence="2 3">
    <name type="scientific">Pedobacter gandavensis</name>
    <dbReference type="NCBI Taxonomy" id="2679963"/>
    <lineage>
        <taxon>Bacteria</taxon>
        <taxon>Pseudomonadati</taxon>
        <taxon>Bacteroidota</taxon>
        <taxon>Sphingobacteriia</taxon>
        <taxon>Sphingobacteriales</taxon>
        <taxon>Sphingobacteriaceae</taxon>
        <taxon>Pedobacter</taxon>
    </lineage>
</organism>
<evidence type="ECO:0000313" key="3">
    <source>
        <dbReference type="Proteomes" id="UP000636110"/>
    </source>
</evidence>